<organism evidence="5 6">
    <name type="scientific">Gilvimarinus gilvus</name>
    <dbReference type="NCBI Taxonomy" id="3058038"/>
    <lineage>
        <taxon>Bacteria</taxon>
        <taxon>Pseudomonadati</taxon>
        <taxon>Pseudomonadota</taxon>
        <taxon>Gammaproteobacteria</taxon>
        <taxon>Cellvibrionales</taxon>
        <taxon>Cellvibrionaceae</taxon>
        <taxon>Gilvimarinus</taxon>
    </lineage>
</organism>
<dbReference type="InterPro" id="IPR029787">
    <property type="entry name" value="Nucleotide_cyclase"/>
</dbReference>
<evidence type="ECO:0000313" key="5">
    <source>
        <dbReference type="EMBL" id="MDX6848856.1"/>
    </source>
</evidence>
<dbReference type="InterPro" id="IPR043128">
    <property type="entry name" value="Rev_trsase/Diguanyl_cyclase"/>
</dbReference>
<dbReference type="PANTHER" id="PTHR45138">
    <property type="entry name" value="REGULATORY COMPONENTS OF SENSORY TRANSDUCTION SYSTEM"/>
    <property type="match status" value="1"/>
</dbReference>
<evidence type="ECO:0000259" key="4">
    <source>
        <dbReference type="PROSITE" id="PS50887"/>
    </source>
</evidence>
<reference evidence="5 6" key="1">
    <citation type="submission" date="2023-11" db="EMBL/GenBank/DDBJ databases">
        <title>Gilvimarinus fulvus sp. nov., isolated from the surface of Kelp.</title>
        <authorList>
            <person name="Sun Y.Y."/>
            <person name="Gong Y."/>
            <person name="Du Z.J."/>
        </authorList>
    </citation>
    <scope>NUCLEOTIDE SEQUENCE [LARGE SCALE GENOMIC DNA]</scope>
    <source>
        <strain evidence="5 6">SDUM040013</strain>
    </source>
</reference>
<dbReference type="EMBL" id="JAXAFO010000007">
    <property type="protein sequence ID" value="MDX6848856.1"/>
    <property type="molecule type" value="Genomic_DNA"/>
</dbReference>
<dbReference type="SMART" id="SM00267">
    <property type="entry name" value="GGDEF"/>
    <property type="match status" value="1"/>
</dbReference>
<keyword evidence="3" id="KW-1133">Transmembrane helix</keyword>
<dbReference type="Gene3D" id="3.30.70.270">
    <property type="match status" value="1"/>
</dbReference>
<feature type="transmembrane region" description="Helical" evidence="3">
    <location>
        <begin position="222"/>
        <end position="245"/>
    </location>
</feature>
<protein>
    <recommendedName>
        <fullName evidence="1">diguanylate cyclase</fullName>
        <ecNumber evidence="1">2.7.7.65</ecNumber>
    </recommendedName>
</protein>
<dbReference type="Pfam" id="PF00990">
    <property type="entry name" value="GGDEF"/>
    <property type="match status" value="1"/>
</dbReference>
<evidence type="ECO:0000256" key="1">
    <source>
        <dbReference type="ARBA" id="ARBA00012528"/>
    </source>
</evidence>
<dbReference type="PROSITE" id="PS50887">
    <property type="entry name" value="GGDEF"/>
    <property type="match status" value="1"/>
</dbReference>
<dbReference type="NCBIfam" id="TIGR00254">
    <property type="entry name" value="GGDEF"/>
    <property type="match status" value="1"/>
</dbReference>
<name>A0ABU4RXA4_9GAMM</name>
<dbReference type="EC" id="2.7.7.65" evidence="1"/>
<dbReference type="InterPro" id="IPR000160">
    <property type="entry name" value="GGDEF_dom"/>
</dbReference>
<comment type="caution">
    <text evidence="5">The sequence shown here is derived from an EMBL/GenBank/DDBJ whole genome shotgun (WGS) entry which is preliminary data.</text>
</comment>
<keyword evidence="5" id="KW-0808">Transferase</keyword>
<dbReference type="RefSeq" id="WP_302723876.1">
    <property type="nucleotide sequence ID" value="NZ_JAULRU010000705.1"/>
</dbReference>
<feature type="domain" description="GGDEF" evidence="4">
    <location>
        <begin position="304"/>
        <end position="435"/>
    </location>
</feature>
<keyword evidence="6" id="KW-1185">Reference proteome</keyword>
<dbReference type="InterPro" id="IPR050469">
    <property type="entry name" value="Diguanylate_Cyclase"/>
</dbReference>
<dbReference type="Proteomes" id="UP001273505">
    <property type="component" value="Unassembled WGS sequence"/>
</dbReference>
<dbReference type="PANTHER" id="PTHR45138:SF9">
    <property type="entry name" value="DIGUANYLATE CYCLASE DGCM-RELATED"/>
    <property type="match status" value="1"/>
</dbReference>
<gene>
    <name evidence="5" type="ORF">SCD92_05755</name>
</gene>
<accession>A0ABU4RXA4</accession>
<evidence type="ECO:0000256" key="3">
    <source>
        <dbReference type="SAM" id="Phobius"/>
    </source>
</evidence>
<sequence>MAVADNQKQWVLLCALLLTILLIALRDYLPKRQLQLVAGADQITYLYYDKTEGGGTLGEWIDQENLSFRCIRFNMELPSTYCGVSLELTLDPGDFTRGIDFSHYDTLLLDIDINSDQSRISLIFRNFNPDYSDASDFNSTQHISLPLRVRDLDQPIAISFDEFSVSEWWLVNRDIEREYTQPDFSNVVLMGIDARDRLNGGVHEFTINQVTLSGDMVKAETWYLAILLTWIIGMVLYLLYNAVYWRKQARGSEKKFRHLASRHRELRGEAASLKSLSERDTLSGLPNRRALTSAFEKLDMAAVQPMAFILIDIDHFKRINDRRGHSEGDRVIREVSNILLNNTRGDDLLARWGGEEYLLVCPATNSAQSLMIAEKIRHRVFSSEFFVEQPMAVSVSLGVAQMRDGESFESVFDRADTCLYKAKALGRNCSILDDEL</sequence>
<evidence type="ECO:0000256" key="2">
    <source>
        <dbReference type="ARBA" id="ARBA00034247"/>
    </source>
</evidence>
<evidence type="ECO:0000313" key="6">
    <source>
        <dbReference type="Proteomes" id="UP001273505"/>
    </source>
</evidence>
<dbReference type="CDD" id="cd01949">
    <property type="entry name" value="GGDEF"/>
    <property type="match status" value="1"/>
</dbReference>
<dbReference type="GO" id="GO:0052621">
    <property type="term" value="F:diguanylate cyclase activity"/>
    <property type="evidence" value="ECO:0007669"/>
    <property type="project" value="UniProtKB-EC"/>
</dbReference>
<keyword evidence="5" id="KW-0548">Nucleotidyltransferase</keyword>
<keyword evidence="3" id="KW-0812">Transmembrane</keyword>
<comment type="catalytic activity">
    <reaction evidence="2">
        <text>2 GTP = 3',3'-c-di-GMP + 2 diphosphate</text>
        <dbReference type="Rhea" id="RHEA:24898"/>
        <dbReference type="ChEBI" id="CHEBI:33019"/>
        <dbReference type="ChEBI" id="CHEBI:37565"/>
        <dbReference type="ChEBI" id="CHEBI:58805"/>
        <dbReference type="EC" id="2.7.7.65"/>
    </reaction>
</comment>
<dbReference type="SUPFAM" id="SSF55073">
    <property type="entry name" value="Nucleotide cyclase"/>
    <property type="match status" value="1"/>
</dbReference>
<proteinExistence type="predicted"/>
<keyword evidence="3" id="KW-0472">Membrane</keyword>